<proteinExistence type="predicted"/>
<accession>A0AAN9KXA4</accession>
<name>A0AAN9KXA4_CANGL</name>
<dbReference type="Proteomes" id="UP001367508">
    <property type="component" value="Unassembled WGS sequence"/>
</dbReference>
<keyword evidence="1" id="KW-0812">Transmembrane</keyword>
<dbReference type="AlphaFoldDB" id="A0AAN9KXA4"/>
<sequence>MGDILGSPRLAPPPFGVSRACSFGGAHAQVKRAWAKVALGWVTSLEVLVLHLLLLASVGLVLLVARTRKVSIAQILLGGGGRAFQRRLPGLEIHPRKNVRIVSSARGGLAKA</sequence>
<keyword evidence="1" id="KW-1133">Transmembrane helix</keyword>
<gene>
    <name evidence="2" type="ORF">VNO77_27132</name>
</gene>
<organism evidence="2 3">
    <name type="scientific">Canavalia gladiata</name>
    <name type="common">Sword bean</name>
    <name type="synonym">Dolichos gladiatus</name>
    <dbReference type="NCBI Taxonomy" id="3824"/>
    <lineage>
        <taxon>Eukaryota</taxon>
        <taxon>Viridiplantae</taxon>
        <taxon>Streptophyta</taxon>
        <taxon>Embryophyta</taxon>
        <taxon>Tracheophyta</taxon>
        <taxon>Spermatophyta</taxon>
        <taxon>Magnoliopsida</taxon>
        <taxon>eudicotyledons</taxon>
        <taxon>Gunneridae</taxon>
        <taxon>Pentapetalae</taxon>
        <taxon>rosids</taxon>
        <taxon>fabids</taxon>
        <taxon>Fabales</taxon>
        <taxon>Fabaceae</taxon>
        <taxon>Papilionoideae</taxon>
        <taxon>50 kb inversion clade</taxon>
        <taxon>NPAAA clade</taxon>
        <taxon>indigoferoid/millettioid clade</taxon>
        <taxon>Phaseoleae</taxon>
        <taxon>Canavalia</taxon>
    </lineage>
</organism>
<comment type="caution">
    <text evidence="2">The sequence shown here is derived from an EMBL/GenBank/DDBJ whole genome shotgun (WGS) entry which is preliminary data.</text>
</comment>
<evidence type="ECO:0000313" key="2">
    <source>
        <dbReference type="EMBL" id="KAK7323649.1"/>
    </source>
</evidence>
<keyword evidence="3" id="KW-1185">Reference proteome</keyword>
<reference evidence="2 3" key="1">
    <citation type="submission" date="2024-01" db="EMBL/GenBank/DDBJ databases">
        <title>The genomes of 5 underutilized Papilionoideae crops provide insights into root nodulation and disease resistanc.</title>
        <authorList>
            <person name="Jiang F."/>
        </authorList>
    </citation>
    <scope>NUCLEOTIDE SEQUENCE [LARGE SCALE GENOMIC DNA]</scope>
    <source>
        <strain evidence="2">LVBAO_FW01</strain>
        <tissue evidence="2">Leaves</tissue>
    </source>
</reference>
<evidence type="ECO:0000313" key="3">
    <source>
        <dbReference type="Proteomes" id="UP001367508"/>
    </source>
</evidence>
<feature type="transmembrane region" description="Helical" evidence="1">
    <location>
        <begin position="47"/>
        <end position="65"/>
    </location>
</feature>
<dbReference type="EMBL" id="JAYMYQ010000006">
    <property type="protein sequence ID" value="KAK7323649.1"/>
    <property type="molecule type" value="Genomic_DNA"/>
</dbReference>
<keyword evidence="1" id="KW-0472">Membrane</keyword>
<evidence type="ECO:0000256" key="1">
    <source>
        <dbReference type="SAM" id="Phobius"/>
    </source>
</evidence>
<protein>
    <submittedName>
        <fullName evidence="2">Uncharacterized protein</fullName>
    </submittedName>
</protein>